<sequence>MALSVSLKKYRTSDLNSGSSVGNKMISAGSRRLVSLD</sequence>
<proteinExistence type="predicted"/>
<evidence type="ECO:0000256" key="1">
    <source>
        <dbReference type="SAM" id="MobiDB-lite"/>
    </source>
</evidence>
<accession>A0A2A5T3D8</accession>
<dbReference type="EMBL" id="NBYY01000015">
    <property type="protein sequence ID" value="PCS22679.1"/>
    <property type="molecule type" value="Genomic_DNA"/>
</dbReference>
<keyword evidence="3" id="KW-1185">Reference proteome</keyword>
<dbReference type="Proteomes" id="UP000219020">
    <property type="component" value="Unassembled WGS sequence"/>
</dbReference>
<protein>
    <submittedName>
        <fullName evidence="2">Uncharacterized protein</fullName>
    </submittedName>
</protein>
<gene>
    <name evidence="2" type="ORF">BTN49_1631</name>
</gene>
<organism evidence="2 3">
    <name type="scientific">Candidatus Enterovibrio escicola</name>
    <dbReference type="NCBI Taxonomy" id="1927127"/>
    <lineage>
        <taxon>Bacteria</taxon>
        <taxon>Pseudomonadati</taxon>
        <taxon>Pseudomonadota</taxon>
        <taxon>Gammaproteobacteria</taxon>
        <taxon>Vibrionales</taxon>
        <taxon>Vibrionaceae</taxon>
        <taxon>Enterovibrio</taxon>
    </lineage>
</organism>
<comment type="caution">
    <text evidence="2">The sequence shown here is derived from an EMBL/GenBank/DDBJ whole genome shotgun (WGS) entry which is preliminary data.</text>
</comment>
<reference evidence="3" key="1">
    <citation type="submission" date="2017-04" db="EMBL/GenBank/DDBJ databases">
        <title>Genome evolution of the luminous symbionts of deep sea anglerfish.</title>
        <authorList>
            <person name="Hendry T.A."/>
        </authorList>
    </citation>
    <scope>NUCLEOTIDE SEQUENCE [LARGE SCALE GENOMIC DNA]</scope>
</reference>
<feature type="region of interest" description="Disordered" evidence="1">
    <location>
        <begin position="1"/>
        <end position="37"/>
    </location>
</feature>
<evidence type="ECO:0000313" key="3">
    <source>
        <dbReference type="Proteomes" id="UP000219020"/>
    </source>
</evidence>
<dbReference type="AlphaFoldDB" id="A0A2A5T3D8"/>
<name>A0A2A5T3D8_9GAMM</name>
<feature type="compositionally biased region" description="Polar residues" evidence="1">
    <location>
        <begin position="13"/>
        <end position="22"/>
    </location>
</feature>
<evidence type="ECO:0000313" key="2">
    <source>
        <dbReference type="EMBL" id="PCS22679.1"/>
    </source>
</evidence>